<evidence type="ECO:0000256" key="1">
    <source>
        <dbReference type="SAM" id="Phobius"/>
    </source>
</evidence>
<gene>
    <name evidence="3" type="ORF">PAXRUDRAFT_825121</name>
</gene>
<reference evidence="3 4" key="1">
    <citation type="submission" date="2014-04" db="EMBL/GenBank/DDBJ databases">
        <authorList>
            <consortium name="DOE Joint Genome Institute"/>
            <person name="Kuo A."/>
            <person name="Kohler A."/>
            <person name="Jargeat P."/>
            <person name="Nagy L.G."/>
            <person name="Floudas D."/>
            <person name="Copeland A."/>
            <person name="Barry K.W."/>
            <person name="Cichocki N."/>
            <person name="Veneault-Fourrey C."/>
            <person name="LaButti K."/>
            <person name="Lindquist E.A."/>
            <person name="Lipzen A."/>
            <person name="Lundell T."/>
            <person name="Morin E."/>
            <person name="Murat C."/>
            <person name="Sun H."/>
            <person name="Tunlid A."/>
            <person name="Henrissat B."/>
            <person name="Grigoriev I.V."/>
            <person name="Hibbett D.S."/>
            <person name="Martin F."/>
            <person name="Nordberg H.P."/>
            <person name="Cantor M.N."/>
            <person name="Hua S.X."/>
        </authorList>
    </citation>
    <scope>NUCLEOTIDE SEQUENCE [LARGE SCALE GENOMIC DNA]</scope>
    <source>
        <strain evidence="3 4">Ve08.2h10</strain>
    </source>
</reference>
<evidence type="ECO:0000259" key="2">
    <source>
        <dbReference type="Pfam" id="PF20151"/>
    </source>
</evidence>
<feature type="transmembrane region" description="Helical" evidence="1">
    <location>
        <begin position="174"/>
        <end position="196"/>
    </location>
</feature>
<keyword evidence="4" id="KW-1185">Reference proteome</keyword>
<feature type="domain" description="DUF6533" evidence="2">
    <location>
        <begin position="21"/>
        <end position="63"/>
    </location>
</feature>
<dbReference type="EMBL" id="KN824945">
    <property type="protein sequence ID" value="KIK97235.1"/>
    <property type="molecule type" value="Genomic_DNA"/>
</dbReference>
<protein>
    <recommendedName>
        <fullName evidence="2">DUF6533 domain-containing protein</fullName>
    </recommendedName>
</protein>
<keyword evidence="1" id="KW-0812">Transmembrane</keyword>
<evidence type="ECO:0000313" key="3">
    <source>
        <dbReference type="EMBL" id="KIK97235.1"/>
    </source>
</evidence>
<dbReference type="OrthoDB" id="3341843at2759"/>
<dbReference type="AlphaFoldDB" id="A0A0D0EB91"/>
<sequence length="292" mass="32171">MSAALGSVSYISSTINAHHASASILAISIFDLAINLDVEIEYLQNLRFGISKVFFVLCRILPLSLCSLRVAEDLTAPSKMVELCPIFVQAFNWNGAVILACAEYIFLLRTCALWADNKSVVYLLRTGFLVSFLGAFTFTGLASYLQPATYNIPDSHTHLTGCFSSKGKTNGSGVVPFVLMLALELETFCFTVLKFVRNYRSSFRGRMITSIVHHGVLYFTVALFLVVPVIITDLVGYDQGAVFGLIQIVGQAMAVTRMQVHLWAANLRPQTELPLPMTTIHFATEARAPEEI</sequence>
<feature type="transmembrane region" description="Helical" evidence="1">
    <location>
        <begin position="91"/>
        <end position="108"/>
    </location>
</feature>
<feature type="transmembrane region" description="Helical" evidence="1">
    <location>
        <begin position="20"/>
        <end position="38"/>
    </location>
</feature>
<accession>A0A0D0EB91</accession>
<keyword evidence="1" id="KW-1133">Transmembrane helix</keyword>
<dbReference type="Proteomes" id="UP000054538">
    <property type="component" value="Unassembled WGS sequence"/>
</dbReference>
<feature type="transmembrane region" description="Helical" evidence="1">
    <location>
        <begin position="50"/>
        <end position="71"/>
    </location>
</feature>
<organism evidence="3 4">
    <name type="scientific">Paxillus rubicundulus Ve08.2h10</name>
    <dbReference type="NCBI Taxonomy" id="930991"/>
    <lineage>
        <taxon>Eukaryota</taxon>
        <taxon>Fungi</taxon>
        <taxon>Dikarya</taxon>
        <taxon>Basidiomycota</taxon>
        <taxon>Agaricomycotina</taxon>
        <taxon>Agaricomycetes</taxon>
        <taxon>Agaricomycetidae</taxon>
        <taxon>Boletales</taxon>
        <taxon>Paxilineae</taxon>
        <taxon>Paxillaceae</taxon>
        <taxon>Paxillus</taxon>
    </lineage>
</organism>
<reference evidence="4" key="2">
    <citation type="submission" date="2015-01" db="EMBL/GenBank/DDBJ databases">
        <title>Evolutionary Origins and Diversification of the Mycorrhizal Mutualists.</title>
        <authorList>
            <consortium name="DOE Joint Genome Institute"/>
            <consortium name="Mycorrhizal Genomics Consortium"/>
            <person name="Kohler A."/>
            <person name="Kuo A."/>
            <person name="Nagy L.G."/>
            <person name="Floudas D."/>
            <person name="Copeland A."/>
            <person name="Barry K.W."/>
            <person name="Cichocki N."/>
            <person name="Veneault-Fourrey C."/>
            <person name="LaButti K."/>
            <person name="Lindquist E.A."/>
            <person name="Lipzen A."/>
            <person name="Lundell T."/>
            <person name="Morin E."/>
            <person name="Murat C."/>
            <person name="Riley R."/>
            <person name="Ohm R."/>
            <person name="Sun H."/>
            <person name="Tunlid A."/>
            <person name="Henrissat B."/>
            <person name="Grigoriev I.V."/>
            <person name="Hibbett D.S."/>
            <person name="Martin F."/>
        </authorList>
    </citation>
    <scope>NUCLEOTIDE SEQUENCE [LARGE SCALE GENOMIC DNA]</scope>
    <source>
        <strain evidence="4">Ve08.2h10</strain>
    </source>
</reference>
<dbReference type="Pfam" id="PF20151">
    <property type="entry name" value="DUF6533"/>
    <property type="match status" value="1"/>
</dbReference>
<dbReference type="InParanoid" id="A0A0D0EB91"/>
<evidence type="ECO:0000313" key="4">
    <source>
        <dbReference type="Proteomes" id="UP000054538"/>
    </source>
</evidence>
<feature type="transmembrane region" description="Helical" evidence="1">
    <location>
        <begin position="120"/>
        <end position="145"/>
    </location>
</feature>
<dbReference type="InterPro" id="IPR045340">
    <property type="entry name" value="DUF6533"/>
</dbReference>
<name>A0A0D0EB91_9AGAM</name>
<proteinExistence type="predicted"/>
<keyword evidence="1" id="KW-0472">Membrane</keyword>
<feature type="transmembrane region" description="Helical" evidence="1">
    <location>
        <begin position="216"/>
        <end position="235"/>
    </location>
</feature>
<dbReference type="HOGENOM" id="CLU_035509_11_2_1"/>